<organism evidence="1">
    <name type="scientific">Arion vulgaris</name>
    <dbReference type="NCBI Taxonomy" id="1028688"/>
    <lineage>
        <taxon>Eukaryota</taxon>
        <taxon>Metazoa</taxon>
        <taxon>Spiralia</taxon>
        <taxon>Lophotrochozoa</taxon>
        <taxon>Mollusca</taxon>
        <taxon>Gastropoda</taxon>
        <taxon>Heterobranchia</taxon>
        <taxon>Euthyneura</taxon>
        <taxon>Panpulmonata</taxon>
        <taxon>Eupulmonata</taxon>
        <taxon>Stylommatophora</taxon>
        <taxon>Helicina</taxon>
        <taxon>Arionoidea</taxon>
        <taxon>Arionidae</taxon>
        <taxon>Arion</taxon>
    </lineage>
</organism>
<dbReference type="AlphaFoldDB" id="A0A0B6ZEX7"/>
<sequence length="113" mass="12318">TCCLSDFDVVNGESETDLGLTSKIHRSLSTDNLKGLEDAFNSVESVDSTQKLQTPSHFLERREKQRNTSSHVHVCKIADISSSIPTSFTSNCPATEGLAVEEACDSIEKQLLS</sequence>
<accession>A0A0B6ZEX7</accession>
<evidence type="ECO:0000313" key="1">
    <source>
        <dbReference type="EMBL" id="CEK67169.1"/>
    </source>
</evidence>
<feature type="non-terminal residue" evidence="1">
    <location>
        <position position="1"/>
    </location>
</feature>
<reference evidence="1" key="1">
    <citation type="submission" date="2014-12" db="EMBL/GenBank/DDBJ databases">
        <title>Insight into the proteome of Arion vulgaris.</title>
        <authorList>
            <person name="Aradska J."/>
            <person name="Bulat T."/>
            <person name="Smidak R."/>
            <person name="Sarate P."/>
            <person name="Gangsoo J."/>
            <person name="Sialana F."/>
            <person name="Bilban M."/>
            <person name="Lubec G."/>
        </authorList>
    </citation>
    <scope>NUCLEOTIDE SEQUENCE</scope>
    <source>
        <tissue evidence="1">Skin</tissue>
    </source>
</reference>
<dbReference type="EMBL" id="HACG01020304">
    <property type="protein sequence ID" value="CEK67169.1"/>
    <property type="molecule type" value="Transcribed_RNA"/>
</dbReference>
<gene>
    <name evidence="1" type="primary">ORF61604</name>
</gene>
<proteinExistence type="predicted"/>
<feature type="non-terminal residue" evidence="1">
    <location>
        <position position="113"/>
    </location>
</feature>
<protein>
    <submittedName>
        <fullName evidence="1">Uncharacterized protein</fullName>
    </submittedName>
</protein>
<name>A0A0B6ZEX7_9EUPU</name>